<keyword evidence="9" id="KW-0406">Ion transport</keyword>
<keyword evidence="13" id="KW-0998">Cell outer membrane</keyword>
<dbReference type="Gene3D" id="3.30.1950.10">
    <property type="entry name" value="wza like domain"/>
    <property type="match status" value="1"/>
</dbReference>
<dbReference type="Pfam" id="PF22461">
    <property type="entry name" value="SLBB_2"/>
    <property type="match status" value="1"/>
</dbReference>
<dbReference type="GO" id="GO:0015288">
    <property type="term" value="F:porin activity"/>
    <property type="evidence" value="ECO:0007669"/>
    <property type="project" value="UniProtKB-KW"/>
</dbReference>
<evidence type="ECO:0000256" key="12">
    <source>
        <dbReference type="ARBA" id="ARBA00023139"/>
    </source>
</evidence>
<evidence type="ECO:0000256" key="13">
    <source>
        <dbReference type="ARBA" id="ARBA00023237"/>
    </source>
</evidence>
<keyword evidence="8" id="KW-0625">Polysaccharide transport</keyword>
<evidence type="ECO:0000256" key="10">
    <source>
        <dbReference type="ARBA" id="ARBA00023114"/>
    </source>
</evidence>
<dbReference type="GO" id="GO:0006811">
    <property type="term" value="P:monoatomic ion transport"/>
    <property type="evidence" value="ECO:0007669"/>
    <property type="project" value="UniProtKB-KW"/>
</dbReference>
<dbReference type="GO" id="GO:0046930">
    <property type="term" value="C:pore complex"/>
    <property type="evidence" value="ECO:0007669"/>
    <property type="project" value="UniProtKB-KW"/>
</dbReference>
<dbReference type="GO" id="GO:0015159">
    <property type="term" value="F:polysaccharide transmembrane transporter activity"/>
    <property type="evidence" value="ECO:0007669"/>
    <property type="project" value="InterPro"/>
</dbReference>
<dbReference type="PROSITE" id="PS51257">
    <property type="entry name" value="PROKAR_LIPOPROTEIN"/>
    <property type="match status" value="1"/>
</dbReference>
<evidence type="ECO:0000259" key="16">
    <source>
        <dbReference type="Pfam" id="PF02563"/>
    </source>
</evidence>
<evidence type="ECO:0000256" key="1">
    <source>
        <dbReference type="ARBA" id="ARBA00004571"/>
    </source>
</evidence>
<keyword evidence="7 15" id="KW-0732">Signal</keyword>
<feature type="chain" id="PRO_5019079678" evidence="15">
    <location>
        <begin position="31"/>
        <end position="244"/>
    </location>
</feature>
<reference evidence="18 19" key="1">
    <citation type="submission" date="2018-09" db="EMBL/GenBank/DDBJ databases">
        <title>Altererythrobacter sp.Ery1 and Ery12, the genome sequencing of novel strains in genus Alterythrobacter.</title>
        <authorList>
            <person name="Cheng H."/>
            <person name="Wu Y.-H."/>
            <person name="Fang C."/>
            <person name="Xu X.-W."/>
        </authorList>
    </citation>
    <scope>NUCLEOTIDE SEQUENCE [LARGE SCALE GENOMIC DNA]</scope>
    <source>
        <strain evidence="18 19">Ery12</strain>
    </source>
</reference>
<dbReference type="InterPro" id="IPR003715">
    <property type="entry name" value="Poly_export_N"/>
</dbReference>
<organism evidence="18 19">
    <name type="scientific">Tsuneonella suprasediminis</name>
    <dbReference type="NCBI Taxonomy" id="2306996"/>
    <lineage>
        <taxon>Bacteria</taxon>
        <taxon>Pseudomonadati</taxon>
        <taxon>Pseudomonadota</taxon>
        <taxon>Alphaproteobacteria</taxon>
        <taxon>Sphingomonadales</taxon>
        <taxon>Erythrobacteraceae</taxon>
        <taxon>Tsuneonella</taxon>
    </lineage>
</organism>
<evidence type="ECO:0000313" key="18">
    <source>
        <dbReference type="EMBL" id="RJX65549.1"/>
    </source>
</evidence>
<evidence type="ECO:0000259" key="17">
    <source>
        <dbReference type="Pfam" id="PF22461"/>
    </source>
</evidence>
<comment type="subcellular location">
    <subcellularLocation>
        <location evidence="1">Cell outer membrane</location>
        <topology evidence="1">Multi-pass membrane protein</topology>
    </subcellularLocation>
</comment>
<comment type="similarity">
    <text evidence="2">Belongs to the BexD/CtrA/VexA family.</text>
</comment>
<evidence type="ECO:0000256" key="11">
    <source>
        <dbReference type="ARBA" id="ARBA00023136"/>
    </source>
</evidence>
<comment type="caution">
    <text evidence="18">The sequence shown here is derived from an EMBL/GenBank/DDBJ whole genome shotgun (WGS) entry which is preliminary data.</text>
</comment>
<keyword evidence="19" id="KW-1185">Reference proteome</keyword>
<name>A0A419QY33_9SPHN</name>
<accession>A0A419QY33</accession>
<evidence type="ECO:0000256" key="7">
    <source>
        <dbReference type="ARBA" id="ARBA00022729"/>
    </source>
</evidence>
<evidence type="ECO:0000256" key="5">
    <source>
        <dbReference type="ARBA" id="ARBA00022597"/>
    </source>
</evidence>
<evidence type="ECO:0000256" key="3">
    <source>
        <dbReference type="ARBA" id="ARBA00022448"/>
    </source>
</evidence>
<feature type="domain" description="Polysaccharide export protein N-terminal" evidence="16">
    <location>
        <begin position="58"/>
        <end position="126"/>
    </location>
</feature>
<dbReference type="AlphaFoldDB" id="A0A419QY33"/>
<sequence length="244" mass="26456">MRAMSKLRIIMKFKRLFASGLALLLTSACASTQPYGQSPGVEVTDLTSLPAPHDAFKIRVMPGEKLTVNVLNSEPLSGEFMVDEEGNLLLPLAGSVHAAGETTTTVSAKIRDALAGRYVRDPQVTVLTSEENIPVYSIGGQVVKPGTYPANIPLTLSKAINQAGGLDKYAKKNEVLVIRNVDDKRYIGVFNIAAIQRGNYVDPIIYPNDIITVGDSAASRRLDKILQFIPLLSYSVILLDRVTN</sequence>
<dbReference type="PANTHER" id="PTHR33619:SF3">
    <property type="entry name" value="POLYSACCHARIDE EXPORT PROTEIN GFCE-RELATED"/>
    <property type="match status" value="1"/>
</dbReference>
<keyword evidence="5" id="KW-0762">Sugar transport</keyword>
<protein>
    <submittedName>
        <fullName evidence="18">Uncharacterized protein</fullName>
    </submittedName>
</protein>
<evidence type="ECO:0000313" key="19">
    <source>
        <dbReference type="Proteomes" id="UP000284322"/>
    </source>
</evidence>
<dbReference type="InterPro" id="IPR054765">
    <property type="entry name" value="SLBB_dom"/>
</dbReference>
<proteinExistence type="inferred from homology"/>
<keyword evidence="6" id="KW-0812">Transmembrane</keyword>
<gene>
    <name evidence="18" type="ORF">D6858_14660</name>
</gene>
<dbReference type="Pfam" id="PF02563">
    <property type="entry name" value="Poly_export"/>
    <property type="match status" value="1"/>
</dbReference>
<evidence type="ECO:0000256" key="14">
    <source>
        <dbReference type="ARBA" id="ARBA00023288"/>
    </source>
</evidence>
<dbReference type="Gene3D" id="3.10.560.10">
    <property type="entry name" value="Outer membrane lipoprotein wza domain like"/>
    <property type="match status" value="1"/>
</dbReference>
<keyword evidence="11" id="KW-0472">Membrane</keyword>
<evidence type="ECO:0000256" key="8">
    <source>
        <dbReference type="ARBA" id="ARBA00023047"/>
    </source>
</evidence>
<dbReference type="OrthoDB" id="8410640at2"/>
<dbReference type="PANTHER" id="PTHR33619">
    <property type="entry name" value="POLYSACCHARIDE EXPORT PROTEIN GFCE-RELATED"/>
    <property type="match status" value="1"/>
</dbReference>
<feature type="signal peptide" evidence="15">
    <location>
        <begin position="1"/>
        <end position="30"/>
    </location>
</feature>
<keyword evidence="4" id="KW-1134">Transmembrane beta strand</keyword>
<keyword evidence="12" id="KW-0564">Palmitate</keyword>
<evidence type="ECO:0000256" key="2">
    <source>
        <dbReference type="ARBA" id="ARBA00009450"/>
    </source>
</evidence>
<keyword evidence="10" id="KW-0626">Porin</keyword>
<evidence type="ECO:0000256" key="9">
    <source>
        <dbReference type="ARBA" id="ARBA00023065"/>
    </source>
</evidence>
<dbReference type="EMBL" id="RAHJ01000022">
    <property type="protein sequence ID" value="RJX65549.1"/>
    <property type="molecule type" value="Genomic_DNA"/>
</dbReference>
<evidence type="ECO:0000256" key="15">
    <source>
        <dbReference type="SAM" id="SignalP"/>
    </source>
</evidence>
<feature type="domain" description="SLBB" evidence="17">
    <location>
        <begin position="137"/>
        <end position="185"/>
    </location>
</feature>
<dbReference type="InterPro" id="IPR049712">
    <property type="entry name" value="Poly_export"/>
</dbReference>
<keyword evidence="3" id="KW-0813">Transport</keyword>
<dbReference type="Proteomes" id="UP000284322">
    <property type="component" value="Unassembled WGS sequence"/>
</dbReference>
<evidence type="ECO:0000256" key="6">
    <source>
        <dbReference type="ARBA" id="ARBA00022692"/>
    </source>
</evidence>
<evidence type="ECO:0000256" key="4">
    <source>
        <dbReference type="ARBA" id="ARBA00022452"/>
    </source>
</evidence>
<keyword evidence="14" id="KW-0449">Lipoprotein</keyword>
<dbReference type="GO" id="GO:0009279">
    <property type="term" value="C:cell outer membrane"/>
    <property type="evidence" value="ECO:0007669"/>
    <property type="project" value="UniProtKB-SubCell"/>
</dbReference>